<dbReference type="PROSITE" id="PS51257">
    <property type="entry name" value="PROKAR_LIPOPROTEIN"/>
    <property type="match status" value="1"/>
</dbReference>
<evidence type="ECO:0000313" key="2">
    <source>
        <dbReference type="EMBL" id="MFK2855111.1"/>
    </source>
</evidence>
<name>A0ABW8IIT3_9GAMM</name>
<evidence type="ECO:0000313" key="3">
    <source>
        <dbReference type="Proteomes" id="UP001620409"/>
    </source>
</evidence>
<dbReference type="Pfam" id="PF03886">
    <property type="entry name" value="ABC_trans_aux"/>
    <property type="match status" value="1"/>
</dbReference>
<gene>
    <name evidence="2" type="ORF">ISP18_10960</name>
</gene>
<evidence type="ECO:0000259" key="1">
    <source>
        <dbReference type="Pfam" id="PF03886"/>
    </source>
</evidence>
<accession>A0ABW8IIT3</accession>
<reference evidence="2 3" key="1">
    <citation type="submission" date="2020-10" db="EMBL/GenBank/DDBJ databases">
        <title>Phylogeny of dyella-like bacteria.</title>
        <authorList>
            <person name="Fu J."/>
        </authorList>
    </citation>
    <scope>NUCLEOTIDE SEQUENCE [LARGE SCALE GENOMIC DNA]</scope>
    <source>
        <strain evidence="2 3">DHG40</strain>
    </source>
</reference>
<comment type="caution">
    <text evidence="2">The sequence shown here is derived from an EMBL/GenBank/DDBJ whole genome shotgun (WGS) entry which is preliminary data.</text>
</comment>
<dbReference type="EMBL" id="JADIKI010000022">
    <property type="protein sequence ID" value="MFK2855111.1"/>
    <property type="molecule type" value="Genomic_DNA"/>
</dbReference>
<proteinExistence type="predicted"/>
<sequence>MKRYPLVIGLALLSGCASPGFRYHTLQPASDTAQMSSPRYRVRLTVVQIPAEVDTEQLVVRASNNTLTREPVDRWAAPLTDEIRGALDDAWRRDYGVEDVQNGADASYSIPRVGVQVQKLDATLASHVELVANWWVASGDGAAAKSWSCQRVIVEPAQGGIDGVVNAQQRVFAALAGDIATGVIAMASHQVPVCPMR</sequence>
<organism evidence="2 3">
    <name type="scientific">Dyella humi</name>
    <dbReference type="NCBI Taxonomy" id="1770547"/>
    <lineage>
        <taxon>Bacteria</taxon>
        <taxon>Pseudomonadati</taxon>
        <taxon>Pseudomonadota</taxon>
        <taxon>Gammaproteobacteria</taxon>
        <taxon>Lysobacterales</taxon>
        <taxon>Rhodanobacteraceae</taxon>
        <taxon>Dyella</taxon>
    </lineage>
</organism>
<dbReference type="InterPro" id="IPR005586">
    <property type="entry name" value="ABC_trans_aux"/>
</dbReference>
<dbReference type="Gene3D" id="3.40.50.10610">
    <property type="entry name" value="ABC-type transport auxiliary lipoprotein component"/>
    <property type="match status" value="1"/>
</dbReference>
<dbReference type="Proteomes" id="UP001620409">
    <property type="component" value="Unassembled WGS sequence"/>
</dbReference>
<protein>
    <submittedName>
        <fullName evidence="2">Membrane integrity-associated transporter subunit PqiC</fullName>
    </submittedName>
</protein>
<dbReference type="RefSeq" id="WP_380010853.1">
    <property type="nucleotide sequence ID" value="NZ_JADIKI010000022.1"/>
</dbReference>
<dbReference type="SUPFAM" id="SSF159594">
    <property type="entry name" value="XCC0632-like"/>
    <property type="match status" value="1"/>
</dbReference>
<feature type="domain" description="ABC-type transport auxiliary lipoprotein component" evidence="1">
    <location>
        <begin position="25"/>
        <end position="180"/>
    </location>
</feature>
<keyword evidence="3" id="KW-1185">Reference proteome</keyword>